<dbReference type="InterPro" id="IPR029058">
    <property type="entry name" value="AB_hydrolase_fold"/>
</dbReference>
<proteinExistence type="predicted"/>
<dbReference type="SUPFAM" id="SSF53474">
    <property type="entry name" value="alpha/beta-Hydrolases"/>
    <property type="match status" value="1"/>
</dbReference>
<feature type="domain" description="Serine aminopeptidase S33" evidence="3">
    <location>
        <begin position="61"/>
        <end position="182"/>
    </location>
</feature>
<accession>A0A1F7I106</accession>
<gene>
    <name evidence="4" type="ORF">A3F03_00370</name>
</gene>
<evidence type="ECO:0000259" key="3">
    <source>
        <dbReference type="Pfam" id="PF12146"/>
    </source>
</evidence>
<dbReference type="GO" id="GO:0006508">
    <property type="term" value="P:proteolysis"/>
    <property type="evidence" value="ECO:0007669"/>
    <property type="project" value="InterPro"/>
</dbReference>
<dbReference type="Pfam" id="PF12146">
    <property type="entry name" value="Hydrolase_4"/>
    <property type="match status" value="1"/>
</dbReference>
<dbReference type="InterPro" id="IPR001375">
    <property type="entry name" value="Peptidase_S9_cat"/>
</dbReference>
<keyword evidence="1" id="KW-0378">Hydrolase</keyword>
<feature type="domain" description="Peptidase S9 prolyl oligopeptidase catalytic" evidence="2">
    <location>
        <begin position="208"/>
        <end position="294"/>
    </location>
</feature>
<dbReference type="GO" id="GO:0008236">
    <property type="term" value="F:serine-type peptidase activity"/>
    <property type="evidence" value="ECO:0007669"/>
    <property type="project" value="InterPro"/>
</dbReference>
<dbReference type="Gene3D" id="3.40.50.1820">
    <property type="entry name" value="alpha/beta hydrolase"/>
    <property type="match status" value="1"/>
</dbReference>
<dbReference type="AlphaFoldDB" id="A0A1F7I106"/>
<evidence type="ECO:0000313" key="5">
    <source>
        <dbReference type="Proteomes" id="UP000176803"/>
    </source>
</evidence>
<name>A0A1F7I106_9BACT</name>
<comment type="caution">
    <text evidence="4">The sequence shown here is derived from an EMBL/GenBank/DDBJ whole genome shotgun (WGS) entry which is preliminary data.</text>
</comment>
<dbReference type="Pfam" id="PF00326">
    <property type="entry name" value="Peptidase_S9"/>
    <property type="match status" value="1"/>
</dbReference>
<dbReference type="InterPro" id="IPR050261">
    <property type="entry name" value="FrsA_esterase"/>
</dbReference>
<dbReference type="PANTHER" id="PTHR22946">
    <property type="entry name" value="DIENELACTONE HYDROLASE DOMAIN-CONTAINING PROTEIN-RELATED"/>
    <property type="match status" value="1"/>
</dbReference>
<evidence type="ECO:0000256" key="1">
    <source>
        <dbReference type="ARBA" id="ARBA00022801"/>
    </source>
</evidence>
<evidence type="ECO:0000259" key="2">
    <source>
        <dbReference type="Pfam" id="PF00326"/>
    </source>
</evidence>
<sequence length="298" mass="33878">MAIEVMRSRSYPGSKIMIEETLSPGRNYERYLASYLSDGLKIYALMTVPQGEKPKDGWPVILFNHGYIPPEVYQTTERYVAYVDAFARNGYIVFKPDFRGNGNSEGEPEGTYYSPAYTVDDLNALFSIKKYIDANPQKIGVWGHSMGGNIALRDLVVRPDDIKAVVIWAGVVGSYDDLINNWHRRVPYRPSGRELSLRNRSRQSIINQNGTPQSNPAFWNALDPTFYVADIIAPVQLHHGTADEEVPLSFSQMLFDKLKKNNKKVELYTYEGADHNIAEPAFDLAMSRSLQFFDIYLK</sequence>
<organism evidence="4 5">
    <name type="scientific">Candidatus Roizmanbacteria bacterium RIFCSPHIGHO2_12_FULL_41_11</name>
    <dbReference type="NCBI Taxonomy" id="1802052"/>
    <lineage>
        <taxon>Bacteria</taxon>
        <taxon>Candidatus Roizmaniibacteriota</taxon>
    </lineage>
</organism>
<protein>
    <submittedName>
        <fullName evidence="4">Peptidase</fullName>
    </submittedName>
</protein>
<dbReference type="GO" id="GO:0052689">
    <property type="term" value="F:carboxylic ester hydrolase activity"/>
    <property type="evidence" value="ECO:0007669"/>
    <property type="project" value="UniProtKB-ARBA"/>
</dbReference>
<dbReference type="PANTHER" id="PTHR22946:SF9">
    <property type="entry name" value="POLYKETIDE TRANSFERASE AF380"/>
    <property type="match status" value="1"/>
</dbReference>
<dbReference type="Proteomes" id="UP000176803">
    <property type="component" value="Unassembled WGS sequence"/>
</dbReference>
<dbReference type="EMBL" id="MGAC01000049">
    <property type="protein sequence ID" value="OGK37047.1"/>
    <property type="molecule type" value="Genomic_DNA"/>
</dbReference>
<evidence type="ECO:0000313" key="4">
    <source>
        <dbReference type="EMBL" id="OGK37047.1"/>
    </source>
</evidence>
<reference evidence="4 5" key="1">
    <citation type="journal article" date="2016" name="Nat. Commun.">
        <title>Thousands of microbial genomes shed light on interconnected biogeochemical processes in an aquifer system.</title>
        <authorList>
            <person name="Anantharaman K."/>
            <person name="Brown C.T."/>
            <person name="Hug L.A."/>
            <person name="Sharon I."/>
            <person name="Castelle C.J."/>
            <person name="Probst A.J."/>
            <person name="Thomas B.C."/>
            <person name="Singh A."/>
            <person name="Wilkins M.J."/>
            <person name="Karaoz U."/>
            <person name="Brodie E.L."/>
            <person name="Williams K.H."/>
            <person name="Hubbard S.S."/>
            <person name="Banfield J.F."/>
        </authorList>
    </citation>
    <scope>NUCLEOTIDE SEQUENCE [LARGE SCALE GENOMIC DNA]</scope>
</reference>
<dbReference type="InterPro" id="IPR022742">
    <property type="entry name" value="Hydrolase_4"/>
</dbReference>